<reference evidence="19" key="1">
    <citation type="submission" date="2020-08" db="EMBL/GenBank/DDBJ databases">
        <title>Multicomponent nature underlies the extraordinary mechanical properties of spider dragline silk.</title>
        <authorList>
            <person name="Kono N."/>
            <person name="Nakamura H."/>
            <person name="Mori M."/>
            <person name="Yoshida Y."/>
            <person name="Ohtoshi R."/>
            <person name="Malay A.D."/>
            <person name="Moran D.A.P."/>
            <person name="Tomita M."/>
            <person name="Numata K."/>
            <person name="Arakawa K."/>
        </authorList>
    </citation>
    <scope>NUCLEOTIDE SEQUENCE</scope>
</reference>
<dbReference type="InterPro" id="IPR013083">
    <property type="entry name" value="Znf_RING/FYVE/PHD"/>
</dbReference>
<feature type="compositionally biased region" description="Polar residues" evidence="17">
    <location>
        <begin position="686"/>
        <end position="695"/>
    </location>
</feature>
<keyword evidence="9" id="KW-0479">Metal-binding</keyword>
<dbReference type="GO" id="GO:0061630">
    <property type="term" value="F:ubiquitin protein ligase activity"/>
    <property type="evidence" value="ECO:0007669"/>
    <property type="project" value="UniProtKB-EC"/>
</dbReference>
<protein>
    <recommendedName>
        <fullName evidence="14">E3 ubiquitin-protein ligase RNF10</fullName>
        <ecNumber evidence="6">2.3.2.27</ecNumber>
    </recommendedName>
    <alternativeName>
        <fullName evidence="15">RING finger protein 10</fullName>
    </alternativeName>
</protein>
<dbReference type="PANTHER" id="PTHR12983:SF9">
    <property type="entry name" value="E3 UBIQUITIN-PROTEIN LIGASE RNF10"/>
    <property type="match status" value="1"/>
</dbReference>
<dbReference type="InterPro" id="IPR018957">
    <property type="entry name" value="Znf_C3HC4_RING-type"/>
</dbReference>
<comment type="similarity">
    <text evidence="5">Belongs to the RNF10 family.</text>
</comment>
<evidence type="ECO:0000256" key="1">
    <source>
        <dbReference type="ARBA" id="ARBA00000900"/>
    </source>
</evidence>
<dbReference type="Gene3D" id="3.30.40.10">
    <property type="entry name" value="Zinc/RING finger domain, C3HC4 (zinc finger)"/>
    <property type="match status" value="1"/>
</dbReference>
<evidence type="ECO:0000256" key="12">
    <source>
        <dbReference type="ARBA" id="ARBA00022833"/>
    </source>
</evidence>
<dbReference type="GO" id="GO:0000976">
    <property type="term" value="F:transcription cis-regulatory region binding"/>
    <property type="evidence" value="ECO:0007669"/>
    <property type="project" value="TreeGrafter"/>
</dbReference>
<keyword evidence="7" id="KW-0963">Cytoplasm</keyword>
<keyword evidence="8" id="KW-0808">Transferase</keyword>
<dbReference type="CDD" id="cd16536">
    <property type="entry name" value="RING-HC_RNF10"/>
    <property type="match status" value="1"/>
</dbReference>
<organism evidence="19 20">
    <name type="scientific">Nephila pilipes</name>
    <name type="common">Giant wood spider</name>
    <name type="synonym">Nephila maculata</name>
    <dbReference type="NCBI Taxonomy" id="299642"/>
    <lineage>
        <taxon>Eukaryota</taxon>
        <taxon>Metazoa</taxon>
        <taxon>Ecdysozoa</taxon>
        <taxon>Arthropoda</taxon>
        <taxon>Chelicerata</taxon>
        <taxon>Arachnida</taxon>
        <taxon>Araneae</taxon>
        <taxon>Araneomorphae</taxon>
        <taxon>Entelegynae</taxon>
        <taxon>Araneoidea</taxon>
        <taxon>Nephilidae</taxon>
        <taxon>Nephila</taxon>
    </lineage>
</organism>
<dbReference type="InterPro" id="IPR039739">
    <property type="entry name" value="MAG2/RNF10"/>
</dbReference>
<accession>A0A8X6NGE0</accession>
<dbReference type="GO" id="GO:0005737">
    <property type="term" value="C:cytoplasm"/>
    <property type="evidence" value="ECO:0007669"/>
    <property type="project" value="UniProtKB-SubCell"/>
</dbReference>
<evidence type="ECO:0000256" key="4">
    <source>
        <dbReference type="ARBA" id="ARBA00004906"/>
    </source>
</evidence>
<dbReference type="FunFam" id="3.30.40.10:FF:000112">
    <property type="entry name" value="RING finger protein 10"/>
    <property type="match status" value="1"/>
</dbReference>
<keyword evidence="20" id="KW-1185">Reference proteome</keyword>
<dbReference type="SMART" id="SM00184">
    <property type="entry name" value="RING"/>
    <property type="match status" value="1"/>
</dbReference>
<dbReference type="Proteomes" id="UP000887013">
    <property type="component" value="Unassembled WGS sequence"/>
</dbReference>
<comment type="subcellular location">
    <subcellularLocation>
        <location evidence="3">Cytoplasm</location>
    </subcellularLocation>
    <subcellularLocation>
        <location evidence="2">Nucleus</location>
    </subcellularLocation>
</comment>
<keyword evidence="12" id="KW-0862">Zinc</keyword>
<dbReference type="GO" id="GO:0005634">
    <property type="term" value="C:nucleus"/>
    <property type="evidence" value="ECO:0007669"/>
    <property type="project" value="UniProtKB-SubCell"/>
</dbReference>
<dbReference type="PROSITE" id="PS50089">
    <property type="entry name" value="ZF_RING_2"/>
    <property type="match status" value="1"/>
</dbReference>
<feature type="domain" description="RING-type" evidence="18">
    <location>
        <begin position="178"/>
        <end position="219"/>
    </location>
</feature>
<evidence type="ECO:0000256" key="5">
    <source>
        <dbReference type="ARBA" id="ARBA00008117"/>
    </source>
</evidence>
<evidence type="ECO:0000256" key="9">
    <source>
        <dbReference type="ARBA" id="ARBA00022723"/>
    </source>
</evidence>
<comment type="pathway">
    <text evidence="4">Protein modification; protein ubiquitination.</text>
</comment>
<dbReference type="Pfam" id="PF00097">
    <property type="entry name" value="zf-C3HC4"/>
    <property type="match status" value="1"/>
</dbReference>
<evidence type="ECO:0000256" key="6">
    <source>
        <dbReference type="ARBA" id="ARBA00012483"/>
    </source>
</evidence>
<dbReference type="OrthoDB" id="10064108at2759"/>
<keyword evidence="13" id="KW-0539">Nucleus</keyword>
<evidence type="ECO:0000256" key="14">
    <source>
        <dbReference type="ARBA" id="ARBA00035131"/>
    </source>
</evidence>
<dbReference type="AlphaFoldDB" id="A0A8X6NGE0"/>
<evidence type="ECO:0000256" key="15">
    <source>
        <dbReference type="ARBA" id="ARBA00035390"/>
    </source>
</evidence>
<evidence type="ECO:0000256" key="11">
    <source>
        <dbReference type="ARBA" id="ARBA00022786"/>
    </source>
</evidence>
<evidence type="ECO:0000256" key="10">
    <source>
        <dbReference type="ARBA" id="ARBA00022771"/>
    </source>
</evidence>
<evidence type="ECO:0000256" key="8">
    <source>
        <dbReference type="ARBA" id="ARBA00022679"/>
    </source>
</evidence>
<dbReference type="InterPro" id="IPR001841">
    <property type="entry name" value="Znf_RING"/>
</dbReference>
<dbReference type="EC" id="2.3.2.27" evidence="6"/>
<proteinExistence type="inferred from homology"/>
<evidence type="ECO:0000313" key="19">
    <source>
        <dbReference type="EMBL" id="GFT12230.1"/>
    </source>
</evidence>
<feature type="compositionally biased region" description="Low complexity" evidence="17">
    <location>
        <begin position="1"/>
        <end position="17"/>
    </location>
</feature>
<gene>
    <name evidence="19" type="primary">rnf10</name>
    <name evidence="19" type="ORF">NPIL_269021</name>
</gene>
<evidence type="ECO:0000313" key="20">
    <source>
        <dbReference type="Proteomes" id="UP000887013"/>
    </source>
</evidence>
<evidence type="ECO:0000256" key="16">
    <source>
        <dbReference type="PROSITE-ProRule" id="PRU00175"/>
    </source>
</evidence>
<dbReference type="GO" id="GO:0045944">
    <property type="term" value="P:positive regulation of transcription by RNA polymerase II"/>
    <property type="evidence" value="ECO:0007669"/>
    <property type="project" value="TreeGrafter"/>
</dbReference>
<evidence type="ECO:0000256" key="13">
    <source>
        <dbReference type="ARBA" id="ARBA00023242"/>
    </source>
</evidence>
<sequence>MEKGNTKSSSSKSNSCESKNKQDVPNKYFRLPRVKDNISPRPDTRRKSNPQRNRELFDKRPRNKTGAVYEKYWSEIGEGSVNESSTKVPCKKTNLNHLLNFTLTPHDNWEGNGRRTHNSAHNRTKLPKYNKELFLQANCQFVARDNGNYSVHQKNPDILVEWSLIEEIRLLCHEVPLCPICLYVPVAAKITRCGHIYCWPCVLHYLALTDKTWQKCPICFEAVHKTELKSVSLQVRTSFAVGDEITLCLMKREKGSLLSIPVVEQKLTNSLCNVKEVDSVTRYQKLLLACPKEVQVILNRERLELNQAYENEKDTPEACFIETAIKLLDERELNLNQIPGSEINKELTEKNMNAASRKHFASIGSAGSNDDSLNLEISESFMKSANVGSLNYSESPPNDSDNKGICFFYQAEDGQHIYLHNVNVRMLLKEYGSLEFAPPILSAKLVEIESFTMTEVLRKRLRYLQHLPLTCEFKVVELDFSHLVSELTVQQFESEIRRRKTLRIKKARDERIREKMIEKEENKKLGIYPKATYNLSSVDQFPSYNPEDFLSLSPPTSSMNVEQLAKYENTSDMNDNNGLMGSCCSNTTTPESRCVPAASFAQMLKDGHKTFTQVTKDKNKSSYVVAPQWIQPTVDSDGEESTPAPEYHQSFSDAIQAALDAVTLQEPSNDSQSSSKKKKKGKKQLLFTTSMNRNK</sequence>
<keyword evidence="11" id="KW-0833">Ubl conjugation pathway</keyword>
<dbReference type="InterPro" id="IPR017907">
    <property type="entry name" value="Znf_RING_CS"/>
</dbReference>
<evidence type="ECO:0000259" key="18">
    <source>
        <dbReference type="PROSITE" id="PS50089"/>
    </source>
</evidence>
<feature type="compositionally biased region" description="Basic and acidic residues" evidence="17">
    <location>
        <begin position="33"/>
        <end position="60"/>
    </location>
</feature>
<dbReference type="PROSITE" id="PS00518">
    <property type="entry name" value="ZF_RING_1"/>
    <property type="match status" value="1"/>
</dbReference>
<feature type="region of interest" description="Disordered" evidence="17">
    <location>
        <begin position="1"/>
        <end position="62"/>
    </location>
</feature>
<evidence type="ECO:0000256" key="7">
    <source>
        <dbReference type="ARBA" id="ARBA00022490"/>
    </source>
</evidence>
<dbReference type="EMBL" id="BMAW01057682">
    <property type="protein sequence ID" value="GFT12230.1"/>
    <property type="molecule type" value="Genomic_DNA"/>
</dbReference>
<feature type="region of interest" description="Disordered" evidence="17">
    <location>
        <begin position="664"/>
        <end position="695"/>
    </location>
</feature>
<keyword evidence="10 16" id="KW-0863">Zinc-finger</keyword>
<evidence type="ECO:0000256" key="2">
    <source>
        <dbReference type="ARBA" id="ARBA00004123"/>
    </source>
</evidence>
<comment type="caution">
    <text evidence="19">The sequence shown here is derived from an EMBL/GenBank/DDBJ whole genome shotgun (WGS) entry which is preliminary data.</text>
</comment>
<evidence type="ECO:0000256" key="3">
    <source>
        <dbReference type="ARBA" id="ARBA00004496"/>
    </source>
</evidence>
<evidence type="ECO:0000256" key="17">
    <source>
        <dbReference type="SAM" id="MobiDB-lite"/>
    </source>
</evidence>
<dbReference type="PANTHER" id="PTHR12983">
    <property type="entry name" value="RING FINGER 10 FAMILY MEMBER"/>
    <property type="match status" value="1"/>
</dbReference>
<comment type="catalytic activity">
    <reaction evidence="1">
        <text>S-ubiquitinyl-[E2 ubiquitin-conjugating enzyme]-L-cysteine + [acceptor protein]-L-lysine = [E2 ubiquitin-conjugating enzyme]-L-cysteine + N(6)-ubiquitinyl-[acceptor protein]-L-lysine.</text>
        <dbReference type="EC" id="2.3.2.27"/>
    </reaction>
</comment>
<name>A0A8X6NGE0_NEPPI</name>
<dbReference type="SUPFAM" id="SSF57850">
    <property type="entry name" value="RING/U-box"/>
    <property type="match status" value="1"/>
</dbReference>
<dbReference type="GO" id="GO:0008270">
    <property type="term" value="F:zinc ion binding"/>
    <property type="evidence" value="ECO:0007669"/>
    <property type="project" value="UniProtKB-KW"/>
</dbReference>